<reference evidence="3" key="1">
    <citation type="submission" date="2017-03" db="EMBL/GenBank/DDBJ databases">
        <title>Draft genome sequence of Moraxella equi CCUG 4950T type strain.</title>
        <authorList>
            <person name="Salva-Serra F."/>
            <person name="Engstrom-Jakobsson H."/>
            <person name="Thorell K."/>
            <person name="Jaen-Luchoro D."/>
            <person name="Gonzales-Siles L."/>
            <person name="Karlsson R."/>
            <person name="Yazdan S."/>
            <person name="Boulund F."/>
            <person name="Johnning A."/>
            <person name="Engstrand L."/>
            <person name="Kristiansson E."/>
            <person name="Moore E."/>
        </authorList>
    </citation>
    <scope>NUCLEOTIDE SEQUENCE [LARGE SCALE GENOMIC DNA]</scope>
    <source>
        <strain evidence="3">CCUG 4441</strain>
    </source>
</reference>
<evidence type="ECO:0000313" key="3">
    <source>
        <dbReference type="Proteomes" id="UP000191025"/>
    </source>
</evidence>
<feature type="region of interest" description="Disordered" evidence="1">
    <location>
        <begin position="685"/>
        <end position="709"/>
    </location>
</feature>
<evidence type="ECO:0000256" key="1">
    <source>
        <dbReference type="SAM" id="MobiDB-lite"/>
    </source>
</evidence>
<feature type="region of interest" description="Disordered" evidence="1">
    <location>
        <begin position="556"/>
        <end position="588"/>
    </location>
</feature>
<protein>
    <submittedName>
        <fullName evidence="2">Uncharacterized protein</fullName>
    </submittedName>
</protein>
<gene>
    <name evidence="2" type="ORF">B5J94_13200</name>
</gene>
<sequence length="1667" mass="173582">MQSISVKVNDSVQTIVEAKVITKDGQPTVIRATRNANYELINDATGRGPDHIVTKRVGKDLHISFEENAEESDLIIENFYDHDKSALIGQAESGQYHYYVPDTGLTQDYVTELVIGDIEGQALGGQGYPAPWWIGAEEGTRFGIMPWLVGIAGLAGIAAAISGRDDKGNDNNNNANASAQEKPLNIENIQSDTVAQGATQALNFTVTSNGQNVSQAIISVNGTELKDANNKTVLTDKDGKVNITAQLLEANGIKLGELHNFTISAKKEHYTEAKATLHNPEVVTMDGGVVVTPHESATELEVTYTKPDQTVSTAKFTKNTNGDGKAGAWIDNNKDDSVTIDPATGKVVIPVNTIGSKTNVTAKQTTDVGTTNNSEGVGKISSAKPVVEAIKTGDDAGNVVIKPSDDATTGSKVVVSYTDADGKSNTATITKDNDGKWTSNDNKVVIGNDGTITIPADNVTDGSDVSATQTDPGREESLSASDRAKTSVPQPKINANDDGSVTVTPSDKANKVTINYTDEDGKQNTATIAKDNNGKWTSNDDKVVIGNDGSIILPDNNVKDGSEVSANQTVGTKDSDKGTVTTQDNVPTPEITANDDGSVTVTPSDKANKVTINYTDEDGKQNTATIAKDNNGKWTSNDDKVVIGNDGSITIPADKVKDGSTATAEQTVGTKDSGKVPVVVNNQNGTTPAKPASPEINANDDGSVTVTPSDKANKVTINYTDEDGKQNTATIAKDNNGKWTSNDDKVVIGNDGNITIPADKVKDGSTVTTQQTTPVGISDPADATAKDGIAEPDVTANPDGSVTVKPTKDATKVEISYVDEDDKEQTVTVTKDKDGNWTADDDNVVINDDGTITLPADKVKDGSDVTANQTTDNGKSGDAAATATDARADAPSADTQNKPTAPAVTGNPDGTVDVKFPSKDSTEPDDTVKVTATPEGETVPVEVTYTKQPDGTWKAPATDADKLGKLGLPSTVPADKGGQAPTVSIPADKVADNTDVTATVTDTDSANPEQTAKDTAKTPAPSADTQNKPTAPAVTGNPDGTVDVKFPSKDSTEPDDTVKVTATPEGETVPVEVTYTKQPDGTWKAPATDADKLGKLGLPSTVPADKGGQAPTVSIPADKVADNTDVTATVTDTDSANPEQTAKDTAKTPADTNPPTITVDIPATEVEAGETITVTFTIRDDKATSITDFDESDIVVEGGVLKTGTLRADTNDPLTYTAKVTVGSTTGTDALKVSVDANKFSDGTNQNTTGGSDTATVKAPVPPVVSINVSTDNGTAGVAGKYKTAVEEDGAERLVYTISLDKEATSDLTIHLTKSGKATNEDFESAIPEKVVIEKGKREAKVYLDAKTDTPANMTKEGGEGNERLTLSLAEGSGYKVNTKAEKASATGVVIDSNAFALTNLGGSMTTTVGPTGKGRNNQVSPDGYTTTEYADKVYIGYAQDGTTRLGGPVANIWDADVGGDATVLDTAGGDDYVKVRLSMNANTIVNLGDGNDTFILGAHMYNNAAINAGNGNDYVEIGGNKDPAPTIDLGAGDDRLVIGGTLKTTSTGTVLAGEGNDSLIVKGGSTINLSDVIGFESMDITEGKSWIKSVTVENLAKGDVKTMTIDGDANDRVYIGTRDTANDTSLVDISAGSQGNWVKDSTTDAIYDIYTNGEYTLKIDKDISIY</sequence>
<feature type="compositionally biased region" description="Polar residues" evidence="1">
    <location>
        <begin position="497"/>
        <end position="506"/>
    </location>
</feature>
<feature type="compositionally biased region" description="Polar residues" evidence="1">
    <location>
        <begin position="765"/>
        <end position="775"/>
    </location>
</feature>
<feature type="compositionally biased region" description="Polar residues" evidence="1">
    <location>
        <begin position="865"/>
        <end position="874"/>
    </location>
</feature>
<feature type="region of interest" description="Disordered" evidence="1">
    <location>
        <begin position="763"/>
        <end position="782"/>
    </location>
</feature>
<dbReference type="RefSeq" id="WP_079364191.1">
    <property type="nucleotide sequence ID" value="NZ_MXAN01000116.1"/>
</dbReference>
<dbReference type="Proteomes" id="UP000191025">
    <property type="component" value="Unassembled WGS sequence"/>
</dbReference>
<accession>A0A1V4GL82</accession>
<feature type="compositionally biased region" description="Polar residues" evidence="1">
    <location>
        <begin position="460"/>
        <end position="471"/>
    </location>
</feature>
<feature type="compositionally biased region" description="Basic and acidic residues" evidence="1">
    <location>
        <begin position="916"/>
        <end position="928"/>
    </location>
</feature>
<feature type="compositionally biased region" description="Polar residues" evidence="1">
    <location>
        <begin position="700"/>
        <end position="709"/>
    </location>
</feature>
<proteinExistence type="predicted"/>
<name>A0A1V4GL82_MORLA</name>
<feature type="compositionally biased region" description="Low complexity" evidence="1">
    <location>
        <begin position="993"/>
        <end position="1004"/>
    </location>
</feature>
<dbReference type="EMBL" id="MXAN01000116">
    <property type="protein sequence ID" value="OPH33373.1"/>
    <property type="molecule type" value="Genomic_DNA"/>
</dbReference>
<feature type="region of interest" description="Disordered" evidence="1">
    <location>
        <begin position="853"/>
        <end position="1060"/>
    </location>
</feature>
<feature type="compositionally biased region" description="Polar residues" evidence="1">
    <location>
        <begin position="564"/>
        <end position="586"/>
    </location>
</feature>
<feature type="compositionally biased region" description="Basic and acidic residues" evidence="1">
    <location>
        <begin position="472"/>
        <end position="485"/>
    </location>
</feature>
<feature type="region of interest" description="Disordered" evidence="1">
    <location>
        <begin position="452"/>
        <end position="506"/>
    </location>
</feature>
<evidence type="ECO:0000313" key="2">
    <source>
        <dbReference type="EMBL" id="OPH33373.1"/>
    </source>
</evidence>
<organism evidence="2 3">
    <name type="scientific">Moraxella lacunata</name>
    <dbReference type="NCBI Taxonomy" id="477"/>
    <lineage>
        <taxon>Bacteria</taxon>
        <taxon>Pseudomonadati</taxon>
        <taxon>Pseudomonadota</taxon>
        <taxon>Gammaproteobacteria</taxon>
        <taxon>Moraxellales</taxon>
        <taxon>Moraxellaceae</taxon>
        <taxon>Moraxella</taxon>
    </lineage>
</organism>
<feature type="compositionally biased region" description="Basic and acidic residues" evidence="1">
    <location>
        <begin position="1046"/>
        <end position="1058"/>
    </location>
</feature>
<feature type="compositionally biased region" description="Low complexity" evidence="1">
    <location>
        <begin position="878"/>
        <end position="895"/>
    </location>
</feature>
<comment type="caution">
    <text evidence="2">The sequence shown here is derived from an EMBL/GenBank/DDBJ whole genome shotgun (WGS) entry which is preliminary data.</text>
</comment>
<feature type="region of interest" description="Disordered" evidence="1">
    <location>
        <begin position="1129"/>
        <end position="1158"/>
    </location>
</feature>